<evidence type="ECO:0000313" key="2">
    <source>
        <dbReference type="Proteomes" id="UP000009374"/>
    </source>
</evidence>
<dbReference type="Proteomes" id="UP000009374">
    <property type="component" value="Unassembled WGS sequence"/>
</dbReference>
<dbReference type="EMBL" id="GG693864">
    <property type="protein sequence ID" value="EES53353.1"/>
    <property type="molecule type" value="Genomic_DNA"/>
</dbReference>
<dbReference type="AlphaFoldDB" id="C6HVJ4"/>
<proteinExistence type="predicted"/>
<evidence type="ECO:0000313" key="1">
    <source>
        <dbReference type="EMBL" id="EES53353.1"/>
    </source>
</evidence>
<gene>
    <name evidence="1" type="ORF">UBAL3_79320002</name>
</gene>
<name>C6HVJ4_9BACT</name>
<reference evidence="1 2" key="1">
    <citation type="journal article" date="2009" name="Appl. Environ. Microbiol.">
        <title>Community genomic and proteomic analyses of chemoautotrophic iron-oxidizing "Leptospirillum rubarum" (Group II) and "Leptospirillum ferrodiazotrophum" (Group III) bacteria in acid mine drainage biofilms.</title>
        <authorList>
            <person name="Goltsman D.S."/>
            <person name="Denef V.J."/>
            <person name="Singer S.W."/>
            <person name="VerBerkmoes N.C."/>
            <person name="Lefsrud M."/>
            <person name="Mueller R.S."/>
            <person name="Dick G.J."/>
            <person name="Sun C.L."/>
            <person name="Wheeler K.E."/>
            <person name="Zemla A."/>
            <person name="Baker B.J."/>
            <person name="Hauser L."/>
            <person name="Land M."/>
            <person name="Shah M.B."/>
            <person name="Thelen M.P."/>
            <person name="Hettich R.L."/>
            <person name="Banfield J.F."/>
        </authorList>
    </citation>
    <scope>NUCLEOTIDE SEQUENCE [LARGE SCALE GENOMIC DNA]</scope>
</reference>
<protein>
    <submittedName>
        <fullName evidence="1">Uncharacterized protein</fullName>
    </submittedName>
</protein>
<sequence length="89" mass="9580">MSGVLIQLSCFCPGSGSRESLVGQGPGEGRMSLQTLLRRVSEFRADVGARFREADGGSGEGNGMVLTMDPLPPILGRHRRSHHKLFSLN</sequence>
<organism evidence="1 2">
    <name type="scientific">Leptospirillum ferrodiazotrophum</name>
    <dbReference type="NCBI Taxonomy" id="412449"/>
    <lineage>
        <taxon>Bacteria</taxon>
        <taxon>Pseudomonadati</taxon>
        <taxon>Nitrospirota</taxon>
        <taxon>Nitrospiria</taxon>
        <taxon>Nitrospirales</taxon>
        <taxon>Nitrospiraceae</taxon>
        <taxon>Leptospirillum</taxon>
    </lineage>
</organism>
<keyword evidence="2" id="KW-1185">Reference proteome</keyword>
<accession>C6HVJ4</accession>